<reference evidence="1 2" key="1">
    <citation type="journal article" date="2018" name="Sci. Rep.">
        <title>Genomic signatures of local adaptation to the degree of environmental predictability in rotifers.</title>
        <authorList>
            <person name="Franch-Gras L."/>
            <person name="Hahn C."/>
            <person name="Garcia-Roger E.M."/>
            <person name="Carmona M.J."/>
            <person name="Serra M."/>
            <person name="Gomez A."/>
        </authorList>
    </citation>
    <scope>NUCLEOTIDE SEQUENCE [LARGE SCALE GENOMIC DNA]</scope>
    <source>
        <strain evidence="1">HYR1</strain>
    </source>
</reference>
<sequence>MNKLISIFNNIFNNLSPFILQDNKKGAHLLFQFFFERRLGSDTEIASSSSFLKRTIRRINVMLTKS</sequence>
<accession>A0A3M7P715</accession>
<dbReference type="AlphaFoldDB" id="A0A3M7P715"/>
<protein>
    <submittedName>
        <fullName evidence="1">Uncharacterized protein</fullName>
    </submittedName>
</protein>
<evidence type="ECO:0000313" key="2">
    <source>
        <dbReference type="Proteomes" id="UP000276133"/>
    </source>
</evidence>
<dbReference type="Proteomes" id="UP000276133">
    <property type="component" value="Unassembled WGS sequence"/>
</dbReference>
<evidence type="ECO:0000313" key="1">
    <source>
        <dbReference type="EMBL" id="RMZ94842.1"/>
    </source>
</evidence>
<gene>
    <name evidence="1" type="ORF">BpHYR1_040009</name>
</gene>
<comment type="caution">
    <text evidence="1">The sequence shown here is derived from an EMBL/GenBank/DDBJ whole genome shotgun (WGS) entry which is preliminary data.</text>
</comment>
<name>A0A3M7P715_BRAPC</name>
<proteinExistence type="predicted"/>
<organism evidence="1 2">
    <name type="scientific">Brachionus plicatilis</name>
    <name type="common">Marine rotifer</name>
    <name type="synonym">Brachionus muelleri</name>
    <dbReference type="NCBI Taxonomy" id="10195"/>
    <lineage>
        <taxon>Eukaryota</taxon>
        <taxon>Metazoa</taxon>
        <taxon>Spiralia</taxon>
        <taxon>Gnathifera</taxon>
        <taxon>Rotifera</taxon>
        <taxon>Eurotatoria</taxon>
        <taxon>Monogononta</taxon>
        <taxon>Pseudotrocha</taxon>
        <taxon>Ploima</taxon>
        <taxon>Brachionidae</taxon>
        <taxon>Brachionus</taxon>
    </lineage>
</organism>
<dbReference type="EMBL" id="REGN01012782">
    <property type="protein sequence ID" value="RMZ94842.1"/>
    <property type="molecule type" value="Genomic_DNA"/>
</dbReference>
<keyword evidence="2" id="KW-1185">Reference proteome</keyword>